<protein>
    <recommendedName>
        <fullName evidence="8">Exostosin GT47 domain-containing protein</fullName>
    </recommendedName>
</protein>
<dbReference type="GO" id="GO:0000139">
    <property type="term" value="C:Golgi membrane"/>
    <property type="evidence" value="ECO:0007669"/>
    <property type="project" value="UniProtKB-SubCell"/>
</dbReference>
<name>A0A8X8XQJ4_SALSN</name>
<feature type="domain" description="Exostosin GT47" evidence="8">
    <location>
        <begin position="439"/>
        <end position="721"/>
    </location>
</feature>
<feature type="compositionally biased region" description="Polar residues" evidence="6">
    <location>
        <begin position="339"/>
        <end position="352"/>
    </location>
</feature>
<keyword evidence="10" id="KW-1185">Reference proteome</keyword>
<dbReference type="InterPro" id="IPR004263">
    <property type="entry name" value="Exostosin"/>
</dbReference>
<keyword evidence="4" id="KW-0735">Signal-anchor</keyword>
<feature type="transmembrane region" description="Helical" evidence="7">
    <location>
        <begin position="159"/>
        <end position="176"/>
    </location>
</feature>
<evidence type="ECO:0000313" key="9">
    <source>
        <dbReference type="EMBL" id="KAG6416375.1"/>
    </source>
</evidence>
<feature type="region of interest" description="Disordered" evidence="6">
    <location>
        <begin position="207"/>
        <end position="252"/>
    </location>
</feature>
<feature type="compositionally biased region" description="Basic and acidic residues" evidence="6">
    <location>
        <begin position="231"/>
        <end position="252"/>
    </location>
</feature>
<keyword evidence="7" id="KW-0812">Transmembrane</keyword>
<proteinExistence type="inferred from homology"/>
<evidence type="ECO:0000256" key="5">
    <source>
        <dbReference type="ARBA" id="ARBA00023034"/>
    </source>
</evidence>
<keyword evidence="7" id="KW-0472">Membrane</keyword>
<sequence>MKISGRVVSTKPISLSRAAKLVSRFAAVENGASPAVSIYLQRTSDAFNRLVQYHSKTKNTITLDSVTQIQNEISNDELIETGRWGDIGSPSPSRNHSEEHCLLFEANFLCKRILNYNTKTAALLVPQLEFLNLDIQQQNSTAPVVGCFSNVVVMETRRLLWFMAFAFSLVLLVQYIELPYGYVISSLLSTGKAGVATADSFSANGTGDPVNQAVSGGPDASSASQNVTEVVVEKKKPEMSKRSSDAFGGDERVVERSSGDFLEMNLSNKSLDAETGSNQHKHELPMSSDTSARNSSVDSLQVADAVPPSIKDEDRAPLVSSPLCSPSNASSPVRERPSLTHSQLSTEVSNSAIRRAPKSSRFKGAPTVVVPISKMNDLLSQSHVSYHSMKARWPSKADDELLNAKRLIESADSVAKNPRVDVSIYRNFSAFARSYELMEKTLKIYIYSEGERPIFHEPELNGIYASEGWFMKQLQENKHFRTKNGDKAHLFYLPFSSHVLQEVLYVPDSHSRKNLVRYLSSYLKNITTTHRFWDRTNGADHFLVACHDWAPAETGRIMNNCIRALCNANAKGGFQFGKDISLPETYVRNATSPLKSLGGKPPSQRHILAFFAGKMHGYLRPILLDHWENKDPDMKISGKLQKGKDQMTYIQYMKNSKYCISAKGYEPYTPRVVEAIFYECVPVILSDNYIPPFFETLNWESFAVFILEKDIPNLKKILASIPEKRYVEMQQRVRLVQKHFLWHDKPVKFDVFHMILHSLWYTRVVNIGA</sequence>
<reference evidence="9" key="1">
    <citation type="submission" date="2018-01" db="EMBL/GenBank/DDBJ databases">
        <authorList>
            <person name="Mao J.F."/>
        </authorList>
    </citation>
    <scope>NUCLEOTIDE SEQUENCE</scope>
    <source>
        <strain evidence="9">Huo1</strain>
        <tissue evidence="9">Leaf</tissue>
    </source>
</reference>
<dbReference type="Proteomes" id="UP000298416">
    <property type="component" value="Unassembled WGS sequence"/>
</dbReference>
<comment type="caution">
    <text evidence="9">The sequence shown here is derived from an EMBL/GenBank/DDBJ whole genome shotgun (WGS) entry which is preliminary data.</text>
</comment>
<dbReference type="PANTHER" id="PTHR11062:SF108">
    <property type="entry name" value="EXOSTOSIN FAMILY PROTEIN"/>
    <property type="match status" value="1"/>
</dbReference>
<dbReference type="GO" id="GO:0016757">
    <property type="term" value="F:glycosyltransferase activity"/>
    <property type="evidence" value="ECO:0007669"/>
    <property type="project" value="UniProtKB-KW"/>
</dbReference>
<keyword evidence="7" id="KW-1133">Transmembrane helix</keyword>
<reference evidence="9" key="2">
    <citation type="submission" date="2020-08" db="EMBL/GenBank/DDBJ databases">
        <title>Plant Genome Project.</title>
        <authorList>
            <person name="Zhang R.-G."/>
        </authorList>
    </citation>
    <scope>NUCLEOTIDE SEQUENCE</scope>
    <source>
        <strain evidence="9">Huo1</strain>
        <tissue evidence="9">Leaf</tissue>
    </source>
</reference>
<dbReference type="InterPro" id="IPR040911">
    <property type="entry name" value="Exostosin_GT47"/>
</dbReference>
<dbReference type="PANTHER" id="PTHR11062">
    <property type="entry name" value="EXOSTOSIN HEPARAN SULFATE GLYCOSYLTRANSFERASE -RELATED"/>
    <property type="match status" value="1"/>
</dbReference>
<keyword evidence="3" id="KW-0328">Glycosyltransferase</keyword>
<evidence type="ECO:0000259" key="8">
    <source>
        <dbReference type="Pfam" id="PF03016"/>
    </source>
</evidence>
<evidence type="ECO:0000256" key="6">
    <source>
        <dbReference type="SAM" id="MobiDB-lite"/>
    </source>
</evidence>
<feature type="region of interest" description="Disordered" evidence="6">
    <location>
        <begin position="271"/>
        <end position="352"/>
    </location>
</feature>
<evidence type="ECO:0000256" key="2">
    <source>
        <dbReference type="ARBA" id="ARBA00010271"/>
    </source>
</evidence>
<comment type="subcellular location">
    <subcellularLocation>
        <location evidence="1">Golgi apparatus membrane</location>
        <topology evidence="1">Single-pass type II membrane protein</topology>
    </subcellularLocation>
</comment>
<evidence type="ECO:0000256" key="1">
    <source>
        <dbReference type="ARBA" id="ARBA00004323"/>
    </source>
</evidence>
<dbReference type="Pfam" id="PF03016">
    <property type="entry name" value="Exostosin_GT47"/>
    <property type="match status" value="1"/>
</dbReference>
<dbReference type="EMBL" id="PNBA02000008">
    <property type="protein sequence ID" value="KAG6416375.1"/>
    <property type="molecule type" value="Genomic_DNA"/>
</dbReference>
<gene>
    <name evidence="9" type="ORF">SASPL_123804</name>
</gene>
<evidence type="ECO:0000256" key="4">
    <source>
        <dbReference type="ARBA" id="ARBA00022968"/>
    </source>
</evidence>
<accession>A0A8X8XQJ4</accession>
<comment type="similarity">
    <text evidence="2">Belongs to the glycosyltransferase 47 family.</text>
</comment>
<keyword evidence="5" id="KW-0333">Golgi apparatus</keyword>
<organism evidence="9">
    <name type="scientific">Salvia splendens</name>
    <name type="common">Scarlet sage</name>
    <dbReference type="NCBI Taxonomy" id="180675"/>
    <lineage>
        <taxon>Eukaryota</taxon>
        <taxon>Viridiplantae</taxon>
        <taxon>Streptophyta</taxon>
        <taxon>Embryophyta</taxon>
        <taxon>Tracheophyta</taxon>
        <taxon>Spermatophyta</taxon>
        <taxon>Magnoliopsida</taxon>
        <taxon>eudicotyledons</taxon>
        <taxon>Gunneridae</taxon>
        <taxon>Pentapetalae</taxon>
        <taxon>asterids</taxon>
        <taxon>lamiids</taxon>
        <taxon>Lamiales</taxon>
        <taxon>Lamiaceae</taxon>
        <taxon>Nepetoideae</taxon>
        <taxon>Mentheae</taxon>
        <taxon>Salviinae</taxon>
        <taxon>Salvia</taxon>
        <taxon>Salvia subgen. Calosphace</taxon>
        <taxon>core Calosphace</taxon>
    </lineage>
</organism>
<dbReference type="AlphaFoldDB" id="A0A8X8XQJ4"/>
<evidence type="ECO:0000256" key="3">
    <source>
        <dbReference type="ARBA" id="ARBA00022676"/>
    </source>
</evidence>
<keyword evidence="3" id="KW-0808">Transferase</keyword>
<feature type="compositionally biased region" description="Low complexity" evidence="6">
    <location>
        <begin position="320"/>
        <end position="332"/>
    </location>
</feature>
<evidence type="ECO:0000256" key="7">
    <source>
        <dbReference type="SAM" id="Phobius"/>
    </source>
</evidence>
<evidence type="ECO:0000313" key="10">
    <source>
        <dbReference type="Proteomes" id="UP000298416"/>
    </source>
</evidence>
<feature type="compositionally biased region" description="Polar residues" evidence="6">
    <location>
        <begin position="287"/>
        <end position="299"/>
    </location>
</feature>